<feature type="region of interest" description="Disordered" evidence="1">
    <location>
        <begin position="383"/>
        <end position="405"/>
    </location>
</feature>
<dbReference type="AlphaFoldDB" id="A0A9D1ADL6"/>
<dbReference type="EMBL" id="DVGK01000142">
    <property type="protein sequence ID" value="HIR14690.1"/>
    <property type="molecule type" value="Genomic_DNA"/>
</dbReference>
<accession>A0A9D1ADL6</accession>
<reference evidence="4" key="2">
    <citation type="journal article" date="2021" name="PeerJ">
        <title>Extensive microbial diversity within the chicken gut microbiome revealed by metagenomics and culture.</title>
        <authorList>
            <person name="Gilroy R."/>
            <person name="Ravi A."/>
            <person name="Getino M."/>
            <person name="Pursley I."/>
            <person name="Horton D.L."/>
            <person name="Alikhan N.F."/>
            <person name="Baker D."/>
            <person name="Gharbi K."/>
            <person name="Hall N."/>
            <person name="Watson M."/>
            <person name="Adriaenssens E.M."/>
            <person name="Foster-Nyarko E."/>
            <person name="Jarju S."/>
            <person name="Secka A."/>
            <person name="Antonio M."/>
            <person name="Oren A."/>
            <person name="Chaudhuri R.R."/>
            <person name="La Ragione R."/>
            <person name="Hildebrand F."/>
            <person name="Pallen M.J."/>
        </authorList>
    </citation>
    <scope>NUCLEOTIDE SEQUENCE</scope>
    <source>
        <strain evidence="4">ChiSjej4B22-8148</strain>
    </source>
</reference>
<organism evidence="4 5">
    <name type="scientific">Candidatus Choladousia intestinavium</name>
    <dbReference type="NCBI Taxonomy" id="2840727"/>
    <lineage>
        <taxon>Bacteria</taxon>
        <taxon>Bacillati</taxon>
        <taxon>Bacillota</taxon>
        <taxon>Clostridia</taxon>
        <taxon>Lachnospirales</taxon>
        <taxon>Lachnospiraceae</taxon>
        <taxon>Lachnospiraceae incertae sedis</taxon>
        <taxon>Candidatus Choladousia</taxon>
    </lineage>
</organism>
<dbReference type="Proteomes" id="UP000886757">
    <property type="component" value="Unassembled WGS sequence"/>
</dbReference>
<dbReference type="Pfam" id="PF00534">
    <property type="entry name" value="Glycos_transf_1"/>
    <property type="match status" value="1"/>
</dbReference>
<evidence type="ECO:0000259" key="3">
    <source>
        <dbReference type="Pfam" id="PF13439"/>
    </source>
</evidence>
<feature type="domain" description="Glycosyl transferase family 1" evidence="2">
    <location>
        <begin position="193"/>
        <end position="331"/>
    </location>
</feature>
<protein>
    <submittedName>
        <fullName evidence="4">Glycosyltransferase family 4 protein</fullName>
    </submittedName>
</protein>
<evidence type="ECO:0000259" key="2">
    <source>
        <dbReference type="Pfam" id="PF00534"/>
    </source>
</evidence>
<dbReference type="InterPro" id="IPR028098">
    <property type="entry name" value="Glyco_trans_4-like_N"/>
</dbReference>
<dbReference type="InterPro" id="IPR001296">
    <property type="entry name" value="Glyco_trans_1"/>
</dbReference>
<name>A0A9D1ADL6_9FIRM</name>
<gene>
    <name evidence="4" type="ORF">IAB31_12290</name>
</gene>
<comment type="caution">
    <text evidence="4">The sequence shown here is derived from an EMBL/GenBank/DDBJ whole genome shotgun (WGS) entry which is preliminary data.</text>
</comment>
<proteinExistence type="predicted"/>
<dbReference type="CDD" id="cd03817">
    <property type="entry name" value="GT4_UGDG-like"/>
    <property type="match status" value="1"/>
</dbReference>
<dbReference type="Gene3D" id="3.40.50.2000">
    <property type="entry name" value="Glycogen Phosphorylase B"/>
    <property type="match status" value="2"/>
</dbReference>
<dbReference type="GO" id="GO:0016758">
    <property type="term" value="F:hexosyltransferase activity"/>
    <property type="evidence" value="ECO:0007669"/>
    <property type="project" value="TreeGrafter"/>
</dbReference>
<dbReference type="PANTHER" id="PTHR45947:SF3">
    <property type="entry name" value="SULFOQUINOVOSYL TRANSFERASE SQD2"/>
    <property type="match status" value="1"/>
</dbReference>
<dbReference type="PANTHER" id="PTHR45947">
    <property type="entry name" value="SULFOQUINOVOSYL TRANSFERASE SQD2"/>
    <property type="match status" value="1"/>
</dbReference>
<dbReference type="Pfam" id="PF13439">
    <property type="entry name" value="Glyco_transf_4"/>
    <property type="match status" value="1"/>
</dbReference>
<evidence type="ECO:0000313" key="5">
    <source>
        <dbReference type="Proteomes" id="UP000886757"/>
    </source>
</evidence>
<evidence type="ECO:0000313" key="4">
    <source>
        <dbReference type="EMBL" id="HIR14690.1"/>
    </source>
</evidence>
<dbReference type="SUPFAM" id="SSF53756">
    <property type="entry name" value="UDP-Glycosyltransferase/glycogen phosphorylase"/>
    <property type="match status" value="1"/>
</dbReference>
<feature type="domain" description="Glycosyltransferase subfamily 4-like N-terminal" evidence="3">
    <location>
        <begin position="14"/>
        <end position="181"/>
    </location>
</feature>
<sequence length="405" mass="46948">MKVLITTDWYDPVINGVVTSVHTLMKELENRGHEVRVLTLSRNHRSYKEDNIYYAGSAGAGRIYPEARFRLTVPGKYVRELIQLEPDLIHSQCEFFTFFPARKIARELHIPMIHTYHTIYEDYTHYFTPKKAWGRNVVRRMTRRLSRQVSGIIVPSEKVFRILEEYSVECPLWVVPSGIDLFRFSSPEAGRYRENIRRQYALKAGTTVLLYVGRLAKEKNIEELLAYQKEGKAQGTVLMIVGGGPYQEELERQVRALKLEECVIFTGMMPREEVWKYYQAGDLFVSASTSETQGMTYAEALASGLPLLCRRDECLSGVIEAGKNGWQYEDMDQFFAFLKVWQEQDEGKKKRMQRWAEKSAGRFSAELFGREVEKIYEQEKKREENLESHFSNGDNPVRRAGGMGV</sequence>
<evidence type="ECO:0000256" key="1">
    <source>
        <dbReference type="SAM" id="MobiDB-lite"/>
    </source>
</evidence>
<dbReference type="InterPro" id="IPR050194">
    <property type="entry name" value="Glycosyltransferase_grp1"/>
</dbReference>
<reference evidence="4" key="1">
    <citation type="submission" date="2020-10" db="EMBL/GenBank/DDBJ databases">
        <authorList>
            <person name="Gilroy R."/>
        </authorList>
    </citation>
    <scope>NUCLEOTIDE SEQUENCE</scope>
    <source>
        <strain evidence="4">ChiSjej4B22-8148</strain>
    </source>
</reference>